<dbReference type="EMBL" id="BRZM01000002">
    <property type="protein sequence ID" value="GLD46619.1"/>
    <property type="molecule type" value="Genomic_DNA"/>
</dbReference>
<evidence type="ECO:0000313" key="1">
    <source>
        <dbReference type="EMBL" id="GLD46619.1"/>
    </source>
</evidence>
<comment type="caution">
    <text evidence="1">The sequence shown here is derived from an EMBL/GenBank/DDBJ whole genome shotgun (WGS) entry which is preliminary data.</text>
</comment>
<name>A0AAD3QUU9_LATJO</name>
<dbReference type="Proteomes" id="UP001279410">
    <property type="component" value="Unassembled WGS sequence"/>
</dbReference>
<keyword evidence="2" id="KW-1185">Reference proteome</keyword>
<reference evidence="1" key="1">
    <citation type="submission" date="2022-08" db="EMBL/GenBank/DDBJ databases">
        <title>Genome sequencing of akame (Lates japonicus).</title>
        <authorList>
            <person name="Hashiguchi Y."/>
            <person name="Takahashi H."/>
        </authorList>
    </citation>
    <scope>NUCLEOTIDE SEQUENCE</scope>
    <source>
        <strain evidence="1">Kochi</strain>
    </source>
</reference>
<dbReference type="AlphaFoldDB" id="A0AAD3QUU9"/>
<accession>A0AAD3QUU9</accession>
<gene>
    <name evidence="1" type="ORF">AKAME5_000095800</name>
</gene>
<proteinExistence type="predicted"/>
<sequence length="119" mass="13726">MSLQIFHMLSRVIHSDSKDTRLGHRQRNKPAAIQDVCPFKQYMLSKPRIYGIENWAACDARTSYAWNTHELLWKTLTTVGTVRQNKPERPPALLAAEDKTQFSSKFAFTEMHILHVALS</sequence>
<protein>
    <submittedName>
        <fullName evidence="1">PiggyBac transposable element-derived protein 4-like protein</fullName>
    </submittedName>
</protein>
<evidence type="ECO:0000313" key="2">
    <source>
        <dbReference type="Proteomes" id="UP001279410"/>
    </source>
</evidence>
<organism evidence="1 2">
    <name type="scientific">Lates japonicus</name>
    <name type="common">Japanese lates</name>
    <dbReference type="NCBI Taxonomy" id="270547"/>
    <lineage>
        <taxon>Eukaryota</taxon>
        <taxon>Metazoa</taxon>
        <taxon>Chordata</taxon>
        <taxon>Craniata</taxon>
        <taxon>Vertebrata</taxon>
        <taxon>Euteleostomi</taxon>
        <taxon>Actinopterygii</taxon>
        <taxon>Neopterygii</taxon>
        <taxon>Teleostei</taxon>
        <taxon>Neoteleostei</taxon>
        <taxon>Acanthomorphata</taxon>
        <taxon>Carangaria</taxon>
        <taxon>Carangaria incertae sedis</taxon>
        <taxon>Centropomidae</taxon>
        <taxon>Lates</taxon>
    </lineage>
</organism>